<keyword evidence="8 10" id="KW-0460">Magnesium</keyword>
<dbReference type="HAMAP" id="MF_00185">
    <property type="entry name" value="IPP_trans"/>
    <property type="match status" value="1"/>
</dbReference>
<keyword evidence="6 10" id="KW-0547">Nucleotide-binding</keyword>
<dbReference type="Gene3D" id="1.10.20.140">
    <property type="match status" value="1"/>
</dbReference>
<dbReference type="InterPro" id="IPR027417">
    <property type="entry name" value="P-loop_NTPase"/>
</dbReference>
<reference evidence="16" key="1">
    <citation type="submission" date="2014-09" db="EMBL/GenBank/DDBJ databases">
        <authorList>
            <person name="Gomez-Valero L."/>
        </authorList>
    </citation>
    <scope>NUCLEOTIDE SEQUENCE [LARGE SCALE GENOMIC DNA]</scope>
    <source>
        <strain evidence="16">ATCC33218</strain>
    </source>
</reference>
<organism evidence="14 16">
    <name type="scientific">Legionella micdadei</name>
    <name type="common">Tatlockia micdadei</name>
    <dbReference type="NCBI Taxonomy" id="451"/>
    <lineage>
        <taxon>Bacteria</taxon>
        <taxon>Pseudomonadati</taxon>
        <taxon>Pseudomonadota</taxon>
        <taxon>Gammaproteobacteria</taxon>
        <taxon>Legionellales</taxon>
        <taxon>Legionellaceae</taxon>
        <taxon>Legionella</taxon>
    </lineage>
</organism>
<dbReference type="PANTHER" id="PTHR11088:SF60">
    <property type="entry name" value="TRNA DIMETHYLALLYLTRANSFERASE"/>
    <property type="match status" value="1"/>
</dbReference>
<evidence type="ECO:0000313" key="17">
    <source>
        <dbReference type="Proteomes" id="UP000182998"/>
    </source>
</evidence>
<dbReference type="HOGENOM" id="CLU_032616_0_0_6"/>
<dbReference type="PANTHER" id="PTHR11088">
    <property type="entry name" value="TRNA DIMETHYLALLYLTRANSFERASE"/>
    <property type="match status" value="1"/>
</dbReference>
<feature type="binding site" evidence="10">
    <location>
        <begin position="10"/>
        <end position="17"/>
    </location>
    <ligand>
        <name>ATP</name>
        <dbReference type="ChEBI" id="CHEBI:30616"/>
    </ligand>
</feature>
<dbReference type="InterPro" id="IPR018022">
    <property type="entry name" value="IPT"/>
</dbReference>
<evidence type="ECO:0000313" key="16">
    <source>
        <dbReference type="Proteomes" id="UP000032414"/>
    </source>
</evidence>
<keyword evidence="7 10" id="KW-0067">ATP-binding</keyword>
<evidence type="ECO:0000256" key="10">
    <source>
        <dbReference type="HAMAP-Rule" id="MF_00185"/>
    </source>
</evidence>
<evidence type="ECO:0000256" key="3">
    <source>
        <dbReference type="ARBA" id="ARBA00005842"/>
    </source>
</evidence>
<evidence type="ECO:0000256" key="1">
    <source>
        <dbReference type="ARBA" id="ARBA00001946"/>
    </source>
</evidence>
<evidence type="ECO:0000313" key="15">
    <source>
        <dbReference type="EMBL" id="SCY75825.1"/>
    </source>
</evidence>
<comment type="subunit">
    <text evidence="10">Monomer.</text>
</comment>
<evidence type="ECO:0000256" key="7">
    <source>
        <dbReference type="ARBA" id="ARBA00022840"/>
    </source>
</evidence>
<dbReference type="EC" id="2.5.1.75" evidence="10"/>
<dbReference type="KEGG" id="tmc:LMI_2801"/>
<protein>
    <recommendedName>
        <fullName evidence="10">tRNA dimethylallyltransferase</fullName>
        <ecNumber evidence="10">2.5.1.75</ecNumber>
    </recommendedName>
    <alternativeName>
        <fullName evidence="10">Dimethylallyl diphosphate:tRNA dimethylallyltransferase</fullName>
        <shortName evidence="10">DMAPP:tRNA dimethylallyltransferase</shortName>
        <shortName evidence="10">DMATase</shortName>
    </alternativeName>
    <alternativeName>
        <fullName evidence="10">Isopentenyl-diphosphate:tRNA isopentenyltransferase</fullName>
        <shortName evidence="10">IPP transferase</shortName>
        <shortName evidence="10">IPPT</shortName>
        <shortName evidence="10">IPTase</shortName>
    </alternativeName>
</protein>
<feature type="region of interest" description="Interaction with substrate tRNA" evidence="10">
    <location>
        <begin position="159"/>
        <end position="163"/>
    </location>
</feature>
<evidence type="ECO:0000256" key="2">
    <source>
        <dbReference type="ARBA" id="ARBA00003213"/>
    </source>
</evidence>
<comment type="cofactor">
    <cofactor evidence="1 10">
        <name>Mg(2+)</name>
        <dbReference type="ChEBI" id="CHEBI:18420"/>
    </cofactor>
</comment>
<comment type="similarity">
    <text evidence="3 10 13">Belongs to the IPP transferase family.</text>
</comment>
<comment type="catalytic activity">
    <reaction evidence="9 10 11">
        <text>adenosine(37) in tRNA + dimethylallyl diphosphate = N(6)-dimethylallyladenosine(37) in tRNA + diphosphate</text>
        <dbReference type="Rhea" id="RHEA:26482"/>
        <dbReference type="Rhea" id="RHEA-COMP:10162"/>
        <dbReference type="Rhea" id="RHEA-COMP:10375"/>
        <dbReference type="ChEBI" id="CHEBI:33019"/>
        <dbReference type="ChEBI" id="CHEBI:57623"/>
        <dbReference type="ChEBI" id="CHEBI:74411"/>
        <dbReference type="ChEBI" id="CHEBI:74415"/>
        <dbReference type="EC" id="2.5.1.75"/>
    </reaction>
</comment>
<evidence type="ECO:0000256" key="13">
    <source>
        <dbReference type="RuleBase" id="RU003785"/>
    </source>
</evidence>
<evidence type="ECO:0000256" key="11">
    <source>
        <dbReference type="RuleBase" id="RU003783"/>
    </source>
</evidence>
<dbReference type="SUPFAM" id="SSF52540">
    <property type="entry name" value="P-loop containing nucleoside triphosphate hydrolases"/>
    <property type="match status" value="1"/>
</dbReference>
<dbReference type="RefSeq" id="WP_045100183.1">
    <property type="nucleotide sequence ID" value="NZ_CP020614.1"/>
</dbReference>
<dbReference type="EMBL" id="LN614830">
    <property type="protein sequence ID" value="CEG62052.1"/>
    <property type="molecule type" value="Genomic_DNA"/>
</dbReference>
<evidence type="ECO:0000256" key="6">
    <source>
        <dbReference type="ARBA" id="ARBA00022741"/>
    </source>
</evidence>
<feature type="site" description="Interaction with substrate tRNA" evidence="10">
    <location>
        <position position="123"/>
    </location>
</feature>
<evidence type="ECO:0000256" key="5">
    <source>
        <dbReference type="ARBA" id="ARBA00022694"/>
    </source>
</evidence>
<name>A0A098GJ63_LEGMI</name>
<dbReference type="Pfam" id="PF01715">
    <property type="entry name" value="IPPT"/>
    <property type="match status" value="1"/>
</dbReference>
<accession>A0A098GJ63</accession>
<keyword evidence="5 10" id="KW-0819">tRNA processing</keyword>
<dbReference type="Proteomes" id="UP000032414">
    <property type="component" value="Chromosome I"/>
</dbReference>
<proteinExistence type="inferred from homology"/>
<dbReference type="STRING" id="451.B6N58_02220"/>
<comment type="caution">
    <text evidence="10">Lacks conserved residue(s) required for the propagation of feature annotation.</text>
</comment>
<sequence>MPKTIFCLMGPTASGKTALACELVKRFPLEIISVDSAMIYREMNIGTAKPSPQELLVAPHHLIDIIDPPESYSAAQFCEDVTKLVEEIYSRHKFPLLVGGTMMYFHALQQGLSPLPHADEELRAALSQQANLYGWAYMHQQLAQVDPQSAMRIHPNDTQRIQRALEVYHLTGKPLSSFWSGQKENQSYNFVNLVLFPQDRGWLHARIATRFEHMLEQGMVYEVAQLLQKWHLTLTCPAMRCVGYRQVIDYLAGDYDYEKLRQKGVAATRQLAKRQLTWLRSWPKATVFACENPAIFREIIALISEILDNMPNPGKGTHVKKTTHKK</sequence>
<dbReference type="OrthoDB" id="9776390at2"/>
<dbReference type="Gene3D" id="3.40.50.300">
    <property type="entry name" value="P-loop containing nucleotide triphosphate hydrolases"/>
    <property type="match status" value="1"/>
</dbReference>
<gene>
    <name evidence="10 14" type="primary">miaA</name>
    <name evidence="14" type="ORF">LMI_2801</name>
    <name evidence="15" type="ORF">SAMN02982997_02811</name>
</gene>
<reference evidence="15 17" key="3">
    <citation type="submission" date="2016-10" db="EMBL/GenBank/DDBJ databases">
        <authorList>
            <person name="Varghese N."/>
            <person name="Submissions S."/>
        </authorList>
    </citation>
    <scope>NUCLEOTIDE SEQUENCE [LARGE SCALE GENOMIC DNA]</scope>
    <source>
        <strain evidence="15 17">ATCC 33218</strain>
    </source>
</reference>
<keyword evidence="17" id="KW-1185">Reference proteome</keyword>
<reference evidence="14" key="2">
    <citation type="submission" date="2014-09" db="EMBL/GenBank/DDBJ databases">
        <authorList>
            <person name="GOMEZ-VALERO Laura"/>
        </authorList>
    </citation>
    <scope>NUCLEOTIDE SEQUENCE</scope>
    <source>
        <strain evidence="14">ATCC33218</strain>
    </source>
</reference>
<evidence type="ECO:0000256" key="8">
    <source>
        <dbReference type="ARBA" id="ARBA00022842"/>
    </source>
</evidence>
<dbReference type="NCBIfam" id="TIGR00174">
    <property type="entry name" value="miaA"/>
    <property type="match status" value="1"/>
</dbReference>
<feature type="binding site" evidence="10">
    <location>
        <begin position="12"/>
        <end position="17"/>
    </location>
    <ligand>
        <name>substrate</name>
    </ligand>
</feature>
<feature type="site" description="Interaction with substrate tRNA" evidence="10">
    <location>
        <position position="101"/>
    </location>
</feature>
<dbReference type="GO" id="GO:0006400">
    <property type="term" value="P:tRNA modification"/>
    <property type="evidence" value="ECO:0007669"/>
    <property type="project" value="TreeGrafter"/>
</dbReference>
<dbReference type="Proteomes" id="UP000182998">
    <property type="component" value="Unassembled WGS sequence"/>
</dbReference>
<dbReference type="GO" id="GO:0052381">
    <property type="term" value="F:tRNA dimethylallyltransferase activity"/>
    <property type="evidence" value="ECO:0007669"/>
    <property type="project" value="UniProtKB-UniRule"/>
</dbReference>
<dbReference type="InterPro" id="IPR039657">
    <property type="entry name" value="Dimethylallyltransferase"/>
</dbReference>
<dbReference type="PATRIC" id="fig|451.8.peg.2400"/>
<evidence type="ECO:0000256" key="12">
    <source>
        <dbReference type="RuleBase" id="RU003784"/>
    </source>
</evidence>
<feature type="region of interest" description="Interaction with substrate tRNA" evidence="10">
    <location>
        <begin position="35"/>
        <end position="38"/>
    </location>
</feature>
<evidence type="ECO:0000256" key="4">
    <source>
        <dbReference type="ARBA" id="ARBA00022679"/>
    </source>
</evidence>
<dbReference type="EMBL" id="FMVN01000017">
    <property type="protein sequence ID" value="SCY75825.1"/>
    <property type="molecule type" value="Genomic_DNA"/>
</dbReference>
<dbReference type="AlphaFoldDB" id="A0A098GJ63"/>
<dbReference type="FunFam" id="1.10.20.140:FF:000001">
    <property type="entry name" value="tRNA dimethylallyltransferase"/>
    <property type="match status" value="1"/>
</dbReference>
<comment type="function">
    <text evidence="2 10 12">Catalyzes the transfer of a dimethylallyl group onto the adenine at position 37 in tRNAs that read codons beginning with uridine, leading to the formation of N6-(dimethylallyl)adenosine (i(6)A).</text>
</comment>
<dbReference type="GO" id="GO:0005524">
    <property type="term" value="F:ATP binding"/>
    <property type="evidence" value="ECO:0007669"/>
    <property type="project" value="UniProtKB-UniRule"/>
</dbReference>
<feature type="region of interest" description="Interaction with substrate tRNA" evidence="10">
    <location>
        <begin position="240"/>
        <end position="245"/>
    </location>
</feature>
<evidence type="ECO:0000256" key="9">
    <source>
        <dbReference type="ARBA" id="ARBA00049563"/>
    </source>
</evidence>
<evidence type="ECO:0000313" key="14">
    <source>
        <dbReference type="EMBL" id="CEG62052.1"/>
    </source>
</evidence>
<keyword evidence="4 10" id="KW-0808">Transferase</keyword>